<dbReference type="PROSITE" id="PS00086">
    <property type="entry name" value="CYTOCHROME_P450"/>
    <property type="match status" value="1"/>
</dbReference>
<dbReference type="PANTHER" id="PTHR47947:SF8">
    <property type="entry name" value="CYTOCHROME P450 82C4-LIKE"/>
    <property type="match status" value="1"/>
</dbReference>
<dbReference type="SUPFAM" id="SSF48264">
    <property type="entry name" value="Cytochrome P450"/>
    <property type="match status" value="1"/>
</dbReference>
<dbReference type="Proteomes" id="UP001187192">
    <property type="component" value="Unassembled WGS sequence"/>
</dbReference>
<evidence type="ECO:0000313" key="10">
    <source>
        <dbReference type="Proteomes" id="UP001187192"/>
    </source>
</evidence>
<evidence type="ECO:0000256" key="3">
    <source>
        <dbReference type="ARBA" id="ARBA00022723"/>
    </source>
</evidence>
<dbReference type="InterPro" id="IPR002401">
    <property type="entry name" value="Cyt_P450_E_grp-I"/>
</dbReference>
<sequence length="513" mass="58270">MIRGHSSKSIDQGAKQPPEPPGAWPVIGHLRLLGGQVPPCRTLGILADRHGPIFSIRLGDRKALVVSSWEAVKECFTTHDQVFLTRPKSAASTYMGYRNAFFGLGPYGAYWREIRKICTLELLSNRRLDLLADVRASELQSCIKHLYNLCLAAAEQQHGSARVDMSWWLSCVTMNTKVRMISGKRCSGVDDGLGNVESRTFVKAIEEFMYLSGVFVMSDFIPSVKWLDLQGYVRSMKRNAEKLDKIMSEWLEEHLHKYKRNESVKKLQERDFIDALLSLLGDNIDALIHGYKSKDVIKATTLNLIIAGVDTTFVTLNWALSLLLNHNQVLRNAQEELDHFVGRERWVEESDTKNLVYLQAIIKETLRLYPPGPLSVPREAMNDCCLAGYHIPKGTILLVNLWKLHRDPRIWREPEEFKPERFLAAHADVDVRGHQFEYIPFSSGRRACPGISLAMRVMSLTLARVLQGFNMINNTPRNEPIDMREGLGLTMSKITPVEVMLSPRLPDELYNNA</sequence>
<evidence type="ECO:0000256" key="6">
    <source>
        <dbReference type="ARBA" id="ARBA00023033"/>
    </source>
</evidence>
<dbReference type="Pfam" id="PF00067">
    <property type="entry name" value="p450"/>
    <property type="match status" value="1"/>
</dbReference>
<evidence type="ECO:0000256" key="5">
    <source>
        <dbReference type="ARBA" id="ARBA00023004"/>
    </source>
</evidence>
<dbReference type="PANTHER" id="PTHR47947">
    <property type="entry name" value="CYTOCHROME P450 82C3-RELATED"/>
    <property type="match status" value="1"/>
</dbReference>
<keyword evidence="3 7" id="KW-0479">Metal-binding</keyword>
<dbReference type="InterPro" id="IPR017972">
    <property type="entry name" value="Cyt_P450_CS"/>
</dbReference>
<gene>
    <name evidence="9" type="ORF">TIFTF001_024520</name>
</gene>
<protein>
    <recommendedName>
        <fullName evidence="11">Cytochrome P450</fullName>
    </recommendedName>
</protein>
<dbReference type="GO" id="GO:0016705">
    <property type="term" value="F:oxidoreductase activity, acting on paired donors, with incorporation or reduction of molecular oxygen"/>
    <property type="evidence" value="ECO:0007669"/>
    <property type="project" value="InterPro"/>
</dbReference>
<evidence type="ECO:0000256" key="8">
    <source>
        <dbReference type="RuleBase" id="RU000461"/>
    </source>
</evidence>
<feature type="binding site" description="axial binding residue" evidence="7">
    <location>
        <position position="448"/>
    </location>
    <ligand>
        <name>heme</name>
        <dbReference type="ChEBI" id="CHEBI:30413"/>
    </ligand>
    <ligandPart>
        <name>Fe</name>
        <dbReference type="ChEBI" id="CHEBI:18248"/>
    </ligandPart>
</feature>
<comment type="caution">
    <text evidence="9">The sequence shown here is derived from an EMBL/GenBank/DDBJ whole genome shotgun (WGS) entry which is preliminary data.</text>
</comment>
<dbReference type="AlphaFoldDB" id="A0AA88AQ13"/>
<dbReference type="GO" id="GO:0005506">
    <property type="term" value="F:iron ion binding"/>
    <property type="evidence" value="ECO:0007669"/>
    <property type="project" value="InterPro"/>
</dbReference>
<dbReference type="InterPro" id="IPR050651">
    <property type="entry name" value="Plant_Cytochrome_P450_Monoox"/>
</dbReference>
<evidence type="ECO:0008006" key="11">
    <source>
        <dbReference type="Google" id="ProtNLM"/>
    </source>
</evidence>
<name>A0AA88AQ13_FICCA</name>
<organism evidence="9 10">
    <name type="scientific">Ficus carica</name>
    <name type="common">Common fig</name>
    <dbReference type="NCBI Taxonomy" id="3494"/>
    <lineage>
        <taxon>Eukaryota</taxon>
        <taxon>Viridiplantae</taxon>
        <taxon>Streptophyta</taxon>
        <taxon>Embryophyta</taxon>
        <taxon>Tracheophyta</taxon>
        <taxon>Spermatophyta</taxon>
        <taxon>Magnoliopsida</taxon>
        <taxon>eudicotyledons</taxon>
        <taxon>Gunneridae</taxon>
        <taxon>Pentapetalae</taxon>
        <taxon>rosids</taxon>
        <taxon>fabids</taxon>
        <taxon>Rosales</taxon>
        <taxon>Moraceae</taxon>
        <taxon>Ficeae</taxon>
        <taxon>Ficus</taxon>
    </lineage>
</organism>
<evidence type="ECO:0000256" key="2">
    <source>
        <dbReference type="ARBA" id="ARBA00022617"/>
    </source>
</evidence>
<dbReference type="FunFam" id="1.10.630.10:FF:000026">
    <property type="entry name" value="Cytochrome P450 82C4"/>
    <property type="match status" value="1"/>
</dbReference>
<proteinExistence type="inferred from homology"/>
<dbReference type="GO" id="GO:0046246">
    <property type="term" value="P:terpene biosynthetic process"/>
    <property type="evidence" value="ECO:0007669"/>
    <property type="project" value="TreeGrafter"/>
</dbReference>
<evidence type="ECO:0000313" key="9">
    <source>
        <dbReference type="EMBL" id="GMN55402.1"/>
    </source>
</evidence>
<keyword evidence="5 7" id="KW-0408">Iron</keyword>
<dbReference type="PRINTS" id="PR00385">
    <property type="entry name" value="P450"/>
</dbReference>
<reference evidence="9" key="1">
    <citation type="submission" date="2023-07" db="EMBL/GenBank/DDBJ databases">
        <title>draft genome sequence of fig (Ficus carica).</title>
        <authorList>
            <person name="Takahashi T."/>
            <person name="Nishimura K."/>
        </authorList>
    </citation>
    <scope>NUCLEOTIDE SEQUENCE</scope>
</reference>
<keyword evidence="10" id="KW-1185">Reference proteome</keyword>
<dbReference type="GO" id="GO:0004497">
    <property type="term" value="F:monooxygenase activity"/>
    <property type="evidence" value="ECO:0007669"/>
    <property type="project" value="UniProtKB-KW"/>
</dbReference>
<accession>A0AA88AQ13</accession>
<keyword evidence="2 7" id="KW-0349">Heme</keyword>
<evidence type="ECO:0000256" key="4">
    <source>
        <dbReference type="ARBA" id="ARBA00023002"/>
    </source>
</evidence>
<keyword evidence="6 8" id="KW-0503">Monooxygenase</keyword>
<evidence type="ECO:0000256" key="7">
    <source>
        <dbReference type="PIRSR" id="PIRSR602401-1"/>
    </source>
</evidence>
<dbReference type="CDD" id="cd20654">
    <property type="entry name" value="CYP82"/>
    <property type="match status" value="1"/>
</dbReference>
<comment type="cofactor">
    <cofactor evidence="7">
        <name>heme</name>
        <dbReference type="ChEBI" id="CHEBI:30413"/>
    </cofactor>
</comment>
<dbReference type="GO" id="GO:0020037">
    <property type="term" value="F:heme binding"/>
    <property type="evidence" value="ECO:0007669"/>
    <property type="project" value="InterPro"/>
</dbReference>
<evidence type="ECO:0000256" key="1">
    <source>
        <dbReference type="ARBA" id="ARBA00010617"/>
    </source>
</evidence>
<comment type="similarity">
    <text evidence="1 8">Belongs to the cytochrome P450 family.</text>
</comment>
<dbReference type="EMBL" id="BTGU01000057">
    <property type="protein sequence ID" value="GMN55402.1"/>
    <property type="molecule type" value="Genomic_DNA"/>
</dbReference>
<dbReference type="PRINTS" id="PR00463">
    <property type="entry name" value="EP450I"/>
</dbReference>
<dbReference type="Gene3D" id="1.10.630.10">
    <property type="entry name" value="Cytochrome P450"/>
    <property type="match status" value="1"/>
</dbReference>
<dbReference type="InterPro" id="IPR036396">
    <property type="entry name" value="Cyt_P450_sf"/>
</dbReference>
<keyword evidence="4 8" id="KW-0560">Oxidoreductase</keyword>
<dbReference type="InterPro" id="IPR001128">
    <property type="entry name" value="Cyt_P450"/>
</dbReference>